<name>A0A366FHB7_9HYPH</name>
<dbReference type="AlphaFoldDB" id="A0A366FHB7"/>
<sequence>MNVFFDALSDASAQMTGTLAAVVHAFGAGWGKGLEALLDRPAALFYLAAFIAIAVFLSGNLPSASRAGYQRGRFMTANEKSFLMTLDAALGLNYRAFAQVRLASSRPPRSALGPPRAGSR</sequence>
<reference evidence="2 3" key="1">
    <citation type="submission" date="2018-06" db="EMBL/GenBank/DDBJ databases">
        <title>Genomic Encyclopedia of Type Strains, Phase IV (KMG-IV): sequencing the most valuable type-strain genomes for metagenomic binning, comparative biology and taxonomic classification.</title>
        <authorList>
            <person name="Goeker M."/>
        </authorList>
    </citation>
    <scope>NUCLEOTIDE SEQUENCE [LARGE SCALE GENOMIC DNA]</scope>
    <source>
        <strain evidence="2 3">DSM 24875</strain>
    </source>
</reference>
<accession>A0A366FHB7</accession>
<comment type="caution">
    <text evidence="2">The sequence shown here is derived from an EMBL/GenBank/DDBJ whole genome shotgun (WGS) entry which is preliminary data.</text>
</comment>
<evidence type="ECO:0000313" key="2">
    <source>
        <dbReference type="EMBL" id="RBP13109.1"/>
    </source>
</evidence>
<protein>
    <submittedName>
        <fullName evidence="2">Uncharacterized protein</fullName>
    </submittedName>
</protein>
<keyword evidence="1" id="KW-1133">Transmembrane helix</keyword>
<dbReference type="RefSeq" id="WP_113889525.1">
    <property type="nucleotide sequence ID" value="NZ_QNRK01000012.1"/>
</dbReference>
<dbReference type="EMBL" id="QNRK01000012">
    <property type="protein sequence ID" value="RBP13109.1"/>
    <property type="molecule type" value="Genomic_DNA"/>
</dbReference>
<gene>
    <name evidence="2" type="ORF">DFR50_11278</name>
</gene>
<organism evidence="2 3">
    <name type="scientific">Roseiarcus fermentans</name>
    <dbReference type="NCBI Taxonomy" id="1473586"/>
    <lineage>
        <taxon>Bacteria</taxon>
        <taxon>Pseudomonadati</taxon>
        <taxon>Pseudomonadota</taxon>
        <taxon>Alphaproteobacteria</taxon>
        <taxon>Hyphomicrobiales</taxon>
        <taxon>Roseiarcaceae</taxon>
        <taxon>Roseiarcus</taxon>
    </lineage>
</organism>
<keyword evidence="1" id="KW-0472">Membrane</keyword>
<keyword evidence="1" id="KW-0812">Transmembrane</keyword>
<keyword evidence="3" id="KW-1185">Reference proteome</keyword>
<proteinExistence type="predicted"/>
<feature type="transmembrane region" description="Helical" evidence="1">
    <location>
        <begin position="43"/>
        <end position="61"/>
    </location>
</feature>
<evidence type="ECO:0000313" key="3">
    <source>
        <dbReference type="Proteomes" id="UP000253529"/>
    </source>
</evidence>
<evidence type="ECO:0000256" key="1">
    <source>
        <dbReference type="SAM" id="Phobius"/>
    </source>
</evidence>
<dbReference type="Proteomes" id="UP000253529">
    <property type="component" value="Unassembled WGS sequence"/>
</dbReference>